<evidence type="ECO:0000313" key="1">
    <source>
        <dbReference type="EMBL" id="KYN45254.1"/>
    </source>
</evidence>
<dbReference type="EMBL" id="KQ981189">
    <property type="protein sequence ID" value="KYN45254.1"/>
    <property type="molecule type" value="Genomic_DNA"/>
</dbReference>
<protein>
    <submittedName>
        <fullName evidence="1">Uncharacterized protein</fullName>
    </submittedName>
</protein>
<keyword evidence="2" id="KW-1185">Reference proteome</keyword>
<dbReference type="AlphaFoldDB" id="A0A151K196"/>
<dbReference type="Proteomes" id="UP000078541">
    <property type="component" value="Unassembled WGS sequence"/>
</dbReference>
<reference evidence="1 2" key="1">
    <citation type="submission" date="2016-03" db="EMBL/GenBank/DDBJ databases">
        <title>Trachymyrmex septentrionalis WGS genome.</title>
        <authorList>
            <person name="Nygaard S."/>
            <person name="Hu H."/>
            <person name="Boomsma J."/>
            <person name="Zhang G."/>
        </authorList>
    </citation>
    <scope>NUCLEOTIDE SEQUENCE [LARGE SCALE GENOMIC DNA]</scope>
    <source>
        <strain evidence="1">Tsep2-gDNA-1</strain>
        <tissue evidence="1">Whole body</tissue>
    </source>
</reference>
<organism evidence="1 2">
    <name type="scientific">Trachymyrmex septentrionalis</name>
    <dbReference type="NCBI Taxonomy" id="34720"/>
    <lineage>
        <taxon>Eukaryota</taxon>
        <taxon>Metazoa</taxon>
        <taxon>Ecdysozoa</taxon>
        <taxon>Arthropoda</taxon>
        <taxon>Hexapoda</taxon>
        <taxon>Insecta</taxon>
        <taxon>Pterygota</taxon>
        <taxon>Neoptera</taxon>
        <taxon>Endopterygota</taxon>
        <taxon>Hymenoptera</taxon>
        <taxon>Apocrita</taxon>
        <taxon>Aculeata</taxon>
        <taxon>Formicoidea</taxon>
        <taxon>Formicidae</taxon>
        <taxon>Myrmicinae</taxon>
        <taxon>Trachymyrmex</taxon>
    </lineage>
</organism>
<name>A0A151K196_9HYME</name>
<sequence>VTSKPLKFSQGDNEREWRRYGRRLDSISQIYAVNTCDSHAPFWVKEFNPFDPGLDLVRSQELEEIKCEW</sequence>
<evidence type="ECO:0000313" key="2">
    <source>
        <dbReference type="Proteomes" id="UP000078541"/>
    </source>
</evidence>
<proteinExistence type="predicted"/>
<accession>A0A151K196</accession>
<gene>
    <name evidence="1" type="ORF">ALC56_00333</name>
</gene>
<feature type="non-terminal residue" evidence="1">
    <location>
        <position position="1"/>
    </location>
</feature>